<evidence type="ECO:0000256" key="1">
    <source>
        <dbReference type="ARBA" id="ARBA00006227"/>
    </source>
</evidence>
<dbReference type="GO" id="GO:0006412">
    <property type="term" value="P:translation"/>
    <property type="evidence" value="ECO:0007669"/>
    <property type="project" value="UniProtKB-UniRule"/>
</dbReference>
<protein>
    <recommendedName>
        <fullName evidence="4">Large ribosomal subunit protein uL13</fullName>
    </recommendedName>
</protein>
<dbReference type="GO" id="GO:0017148">
    <property type="term" value="P:negative regulation of translation"/>
    <property type="evidence" value="ECO:0007669"/>
    <property type="project" value="TreeGrafter"/>
</dbReference>
<gene>
    <name evidence="4" type="primary">rplM</name>
    <name evidence="5" type="ORF">HEPPS_05210</name>
</gene>
<dbReference type="AlphaFoldDB" id="A0A0G7ZNH9"/>
<dbReference type="Proteomes" id="UP000242141">
    <property type="component" value="Unassembled WGS sequence"/>
</dbReference>
<dbReference type="PIRSF" id="PIRSF002181">
    <property type="entry name" value="Ribosomal_L13"/>
    <property type="match status" value="1"/>
</dbReference>
<dbReference type="InterPro" id="IPR005823">
    <property type="entry name" value="Ribosomal_uL13_bac-type"/>
</dbReference>
<proteinExistence type="inferred from homology"/>
<dbReference type="NCBIfam" id="TIGR01066">
    <property type="entry name" value="rplM_bact"/>
    <property type="match status" value="1"/>
</dbReference>
<comment type="similarity">
    <text evidence="1 4">Belongs to the universal ribosomal protein uL13 family.</text>
</comment>
<evidence type="ECO:0000256" key="2">
    <source>
        <dbReference type="ARBA" id="ARBA00022980"/>
    </source>
</evidence>
<name>A0A0G7ZNH9_9MOLU</name>
<dbReference type="Pfam" id="PF00572">
    <property type="entry name" value="Ribosomal_L13"/>
    <property type="match status" value="1"/>
</dbReference>
<dbReference type="EMBL" id="CWGI01000001">
    <property type="protein sequence ID" value="CRX37291.1"/>
    <property type="molecule type" value="Genomic_DNA"/>
</dbReference>
<dbReference type="GO" id="GO:0003735">
    <property type="term" value="F:structural constituent of ribosome"/>
    <property type="evidence" value="ECO:0007669"/>
    <property type="project" value="InterPro"/>
</dbReference>
<evidence type="ECO:0000313" key="6">
    <source>
        <dbReference type="Proteomes" id="UP000242141"/>
    </source>
</evidence>
<evidence type="ECO:0000256" key="3">
    <source>
        <dbReference type="ARBA" id="ARBA00023274"/>
    </source>
</evidence>
<dbReference type="PANTHER" id="PTHR11545">
    <property type="entry name" value="RIBOSOMAL PROTEIN L13"/>
    <property type="match status" value="1"/>
</dbReference>
<dbReference type="SUPFAM" id="SSF52161">
    <property type="entry name" value="Ribosomal protein L13"/>
    <property type="match status" value="1"/>
</dbReference>
<comment type="subunit">
    <text evidence="4">Part of the 50S ribosomal subunit.</text>
</comment>
<sequence>MRQTKMAFNDQIERKWYLIDATDLILGRMATEVAKIITGKNKISYTPHEDHGDYVIIINANKIHLTGNKLEQKKYYDHSGYPSGLRERKASEMLEKYPKEMIYRAIWGMVPHNKLGRKQIKKLFIYRDEDHKHQAQNPEKIQIDIRKK</sequence>
<dbReference type="CDD" id="cd00392">
    <property type="entry name" value="Ribosomal_L13"/>
    <property type="match status" value="1"/>
</dbReference>
<dbReference type="InterPro" id="IPR036899">
    <property type="entry name" value="Ribosomal_uL13_sf"/>
</dbReference>
<dbReference type="Gene3D" id="3.90.1180.10">
    <property type="entry name" value="Ribosomal protein L13"/>
    <property type="match status" value="1"/>
</dbReference>
<dbReference type="InterPro" id="IPR005822">
    <property type="entry name" value="Ribosomal_uL13"/>
</dbReference>
<reference evidence="6" key="1">
    <citation type="submission" date="2015-05" db="EMBL/GenBank/DDBJ databases">
        <authorList>
            <person name="Collingro A."/>
        </authorList>
    </citation>
    <scope>NUCLEOTIDE SEQUENCE [LARGE SCALE GENOMIC DNA]</scope>
    <source>
        <strain evidence="6">Ps</strain>
    </source>
</reference>
<dbReference type="GO" id="GO:0022625">
    <property type="term" value="C:cytosolic large ribosomal subunit"/>
    <property type="evidence" value="ECO:0007669"/>
    <property type="project" value="TreeGrafter"/>
</dbReference>
<keyword evidence="3 4" id="KW-0687">Ribonucleoprotein</keyword>
<dbReference type="GO" id="GO:0003729">
    <property type="term" value="F:mRNA binding"/>
    <property type="evidence" value="ECO:0007669"/>
    <property type="project" value="TreeGrafter"/>
</dbReference>
<accession>A0A0G7ZNH9</accession>
<organism evidence="5 6">
    <name type="scientific">Candidatus Hepatoplasma crinochetorum</name>
    <dbReference type="NCBI Taxonomy" id="295596"/>
    <lineage>
        <taxon>Bacteria</taxon>
        <taxon>Bacillati</taxon>
        <taxon>Mycoplasmatota</taxon>
        <taxon>Mollicutes</taxon>
        <taxon>Candidatus Hepatoplasmataceae</taxon>
        <taxon>Candidatus Hepatoplasma</taxon>
    </lineage>
</organism>
<keyword evidence="2 4" id="KW-0689">Ribosomal protein</keyword>
<dbReference type="HAMAP" id="MF_01366">
    <property type="entry name" value="Ribosomal_uL13"/>
    <property type="match status" value="1"/>
</dbReference>
<evidence type="ECO:0000313" key="5">
    <source>
        <dbReference type="EMBL" id="CRX37291.1"/>
    </source>
</evidence>
<dbReference type="PANTHER" id="PTHR11545:SF2">
    <property type="entry name" value="LARGE RIBOSOMAL SUBUNIT PROTEIN UL13M"/>
    <property type="match status" value="1"/>
</dbReference>
<keyword evidence="6" id="KW-1185">Reference proteome</keyword>
<comment type="function">
    <text evidence="4">This protein is one of the early assembly proteins of the 50S ribosomal subunit, although it is not seen to bind rRNA by itself. It is important during the early stages of 50S assembly.</text>
</comment>
<evidence type="ECO:0000256" key="4">
    <source>
        <dbReference type="HAMAP-Rule" id="MF_01366"/>
    </source>
</evidence>